<dbReference type="InterPro" id="IPR010282">
    <property type="entry name" value="Uncharacterised_HutD/Ves"/>
</dbReference>
<dbReference type="SUPFAM" id="SSF51182">
    <property type="entry name" value="RmlC-like cupins"/>
    <property type="match status" value="1"/>
</dbReference>
<dbReference type="PANTHER" id="PTHR37943">
    <property type="entry name" value="PROTEIN VES"/>
    <property type="match status" value="1"/>
</dbReference>
<keyword evidence="2" id="KW-1185">Reference proteome</keyword>
<protein>
    <submittedName>
        <fullName evidence="1">HutD family protein</fullName>
    </submittedName>
</protein>
<dbReference type="AlphaFoldDB" id="A0A939HMR8"/>
<evidence type="ECO:0000313" key="2">
    <source>
        <dbReference type="Proteomes" id="UP000664073"/>
    </source>
</evidence>
<comment type="caution">
    <text evidence="1">The sequence shown here is derived from an EMBL/GenBank/DDBJ whole genome shotgun (WGS) entry which is preliminary data.</text>
</comment>
<dbReference type="Gene3D" id="2.60.120.10">
    <property type="entry name" value="Jelly Rolls"/>
    <property type="match status" value="1"/>
</dbReference>
<dbReference type="InterPro" id="IPR011051">
    <property type="entry name" value="RmlC_Cupin_sf"/>
</dbReference>
<sequence>MSMTFAALDSFPVSAWRNGAGKTREIAISPADRYGVAGAVWRISLASITQDCAFSFFPGFARSLALACDGRLTLTGLATGPQVLQNSGDIVHFSGEDAVFAGCHGTPVQAFNLMAAPTFGAEMHCHAQSADMPGGHMAFLLPVHGTWRLEGYEQALTPGMIAMGPTGRQPLRAMRRAGHAGRLVAVLLPSLS</sequence>
<name>A0A939HMR8_9PROT</name>
<dbReference type="Pfam" id="PF05962">
    <property type="entry name" value="HutD"/>
    <property type="match status" value="1"/>
</dbReference>
<gene>
    <name evidence="1" type="ORF">J2D77_04985</name>
</gene>
<reference evidence="1" key="1">
    <citation type="submission" date="2021-03" db="EMBL/GenBank/DDBJ databases">
        <title>The complete genome sequence of Acetobacter sp. TBRC 12339.</title>
        <authorList>
            <person name="Charoenyingcharoen P."/>
            <person name="Yukphan P."/>
        </authorList>
    </citation>
    <scope>NUCLEOTIDE SEQUENCE</scope>
    <source>
        <strain evidence="1">TBRC 12339</strain>
    </source>
</reference>
<evidence type="ECO:0000313" key="1">
    <source>
        <dbReference type="EMBL" id="MBO1324509.1"/>
    </source>
</evidence>
<dbReference type="PANTHER" id="PTHR37943:SF1">
    <property type="entry name" value="PROTEIN VES"/>
    <property type="match status" value="1"/>
</dbReference>
<dbReference type="InterPro" id="IPR014710">
    <property type="entry name" value="RmlC-like_jellyroll"/>
</dbReference>
<accession>A0A939HMR8</accession>
<dbReference type="RefSeq" id="WP_207845205.1">
    <property type="nucleotide sequence ID" value="NZ_JAFVMH010000002.1"/>
</dbReference>
<organism evidence="1 2">
    <name type="scientific">Acetobacter garciniae</name>
    <dbReference type="NCBI Taxonomy" id="2817435"/>
    <lineage>
        <taxon>Bacteria</taxon>
        <taxon>Pseudomonadati</taxon>
        <taxon>Pseudomonadota</taxon>
        <taxon>Alphaproteobacteria</taxon>
        <taxon>Acetobacterales</taxon>
        <taxon>Acetobacteraceae</taxon>
        <taxon>Acetobacter</taxon>
    </lineage>
</organism>
<dbReference type="Proteomes" id="UP000664073">
    <property type="component" value="Unassembled WGS sequence"/>
</dbReference>
<proteinExistence type="predicted"/>
<dbReference type="EMBL" id="JAFVMH010000002">
    <property type="protein sequence ID" value="MBO1324509.1"/>
    <property type="molecule type" value="Genomic_DNA"/>
</dbReference>